<comment type="similarity">
    <text evidence="3">Belongs to the N(4)/N(6)-methyltransferase family.</text>
</comment>
<dbReference type="Proteomes" id="UP000316859">
    <property type="component" value="Unassembled WGS sequence"/>
</dbReference>
<evidence type="ECO:0000256" key="1">
    <source>
        <dbReference type="ARBA" id="ARBA00022603"/>
    </source>
</evidence>
<dbReference type="Pfam" id="PF02195">
    <property type="entry name" value="ParB_N"/>
    <property type="match status" value="1"/>
</dbReference>
<dbReference type="RefSeq" id="WP_144015018.1">
    <property type="nucleotide sequence ID" value="NZ_VKDI01000028.1"/>
</dbReference>
<organism evidence="5 6">
    <name type="scientific">Corynebacterium guaraldiae</name>
    <dbReference type="NCBI Taxonomy" id="3051103"/>
    <lineage>
        <taxon>Bacteria</taxon>
        <taxon>Bacillati</taxon>
        <taxon>Actinomycetota</taxon>
        <taxon>Actinomycetes</taxon>
        <taxon>Mycobacteriales</taxon>
        <taxon>Corynebacteriaceae</taxon>
        <taxon>Corynebacterium</taxon>
    </lineage>
</organism>
<dbReference type="EMBL" id="VKDI01000028">
    <property type="protein sequence ID" value="TRX47089.1"/>
    <property type="molecule type" value="Genomic_DNA"/>
</dbReference>
<name>A0ABY3CRP7_9CORY</name>
<dbReference type="InterPro" id="IPR029063">
    <property type="entry name" value="SAM-dependent_MTases_sf"/>
</dbReference>
<dbReference type="SUPFAM" id="SSF110849">
    <property type="entry name" value="ParB/Sulfiredoxin"/>
    <property type="match status" value="1"/>
</dbReference>
<keyword evidence="6" id="KW-1185">Reference proteome</keyword>
<dbReference type="InterPro" id="IPR036086">
    <property type="entry name" value="ParB/Sulfiredoxin_sf"/>
</dbReference>
<accession>A0ABY3CRP7</accession>
<dbReference type="Gene3D" id="3.90.1530.10">
    <property type="entry name" value="Conserved hypothetical protein from pyrococcus furiosus pfu- 392566-001, ParB domain"/>
    <property type="match status" value="1"/>
</dbReference>
<dbReference type="InterPro" id="IPR015840">
    <property type="entry name" value="DNA_MeTrfase_ParB"/>
</dbReference>
<protein>
    <recommendedName>
        <fullName evidence="3">Methyltransferase</fullName>
        <ecNumber evidence="3">2.1.1.-</ecNumber>
    </recommendedName>
</protein>
<keyword evidence="2" id="KW-0808">Transferase</keyword>
<feature type="domain" description="ParB-like N-terminal" evidence="4">
    <location>
        <begin position="4"/>
        <end position="93"/>
    </location>
</feature>
<dbReference type="Gene3D" id="3.40.50.150">
    <property type="entry name" value="Vaccinia Virus protein VP39"/>
    <property type="match status" value="1"/>
</dbReference>
<evidence type="ECO:0000313" key="5">
    <source>
        <dbReference type="EMBL" id="TRX47089.1"/>
    </source>
</evidence>
<keyword evidence="1 5" id="KW-0489">Methyltransferase</keyword>
<proteinExistence type="inferred from homology"/>
<dbReference type="CDD" id="cd16401">
    <property type="entry name" value="ParB_N_like_MT"/>
    <property type="match status" value="1"/>
</dbReference>
<evidence type="ECO:0000259" key="4">
    <source>
        <dbReference type="SMART" id="SM00470"/>
    </source>
</evidence>
<dbReference type="PRINTS" id="PR00508">
    <property type="entry name" value="S21N4MTFRASE"/>
</dbReference>
<evidence type="ECO:0000256" key="3">
    <source>
        <dbReference type="RuleBase" id="RU362026"/>
    </source>
</evidence>
<reference evidence="5 6" key="1">
    <citation type="submission" date="2019-07" db="EMBL/GenBank/DDBJ databases">
        <title>Draft genome of C. aurimucosum strain 2299.</title>
        <authorList>
            <person name="Pacheco L.G.C."/>
            <person name="Aguiar E.R.G.R."/>
            <person name="Santos C.S."/>
            <person name="Rocha D.J.P.G."/>
            <person name="Sant'Anna L.O."/>
            <person name="Mattos-Guaraldi A.L."/>
            <person name="Santos L.S."/>
        </authorList>
    </citation>
    <scope>NUCLEOTIDE SEQUENCE [LARGE SCALE GENOMIC DNA]</scope>
    <source>
        <strain evidence="5 6">2299</strain>
    </source>
</reference>
<dbReference type="Pfam" id="PF01555">
    <property type="entry name" value="N6_N4_Mtase"/>
    <property type="match status" value="1"/>
</dbReference>
<evidence type="ECO:0000256" key="2">
    <source>
        <dbReference type="ARBA" id="ARBA00022679"/>
    </source>
</evidence>
<evidence type="ECO:0000313" key="6">
    <source>
        <dbReference type="Proteomes" id="UP000316859"/>
    </source>
</evidence>
<sequence>MLIKQLPISDLTPAEYNPRKDLKPGDKEYEKLKRSLQEFGYVEPVIWNEQTGHVVGGHQRLKVLADLGHDTVDCVVVELDEAREKALNVALNKISGDWDESKLALLIADLDSSDFDAELTGFDDTEIQALIGSLDEDDVTDDDFDLSAALEAAAFVERGDVWTLGRHRLVCGDATTPGDVEVLMDGARANLVLTDPPYNVAFESSSGLTIKGDKQGGDAFYAFLLAAFTNMANALDKGGSVYVFHADTEGLNFRRAFQDAGFYLSGSCIWVKDSLVLGRSPYQWQHEPVLYGWKAGGKHKWFADRKQTTVWNFVKPRKNSDHPTSKPLDLLAYPIRNSTQANAIVLDTFAGSGSTLIACEETDRICYAMELDEKYASVILRRYAEHTGDAAGITCQRGGETYSYLDLVKEVDRPEQAAS</sequence>
<dbReference type="GO" id="GO:0032259">
    <property type="term" value="P:methylation"/>
    <property type="evidence" value="ECO:0007669"/>
    <property type="project" value="UniProtKB-KW"/>
</dbReference>
<dbReference type="GO" id="GO:0008168">
    <property type="term" value="F:methyltransferase activity"/>
    <property type="evidence" value="ECO:0007669"/>
    <property type="project" value="UniProtKB-KW"/>
</dbReference>
<dbReference type="EC" id="2.1.1.-" evidence="3"/>
<comment type="caution">
    <text evidence="5">The sequence shown here is derived from an EMBL/GenBank/DDBJ whole genome shotgun (WGS) entry which is preliminary data.</text>
</comment>
<dbReference type="SUPFAM" id="SSF53335">
    <property type="entry name" value="S-adenosyl-L-methionine-dependent methyltransferases"/>
    <property type="match status" value="1"/>
</dbReference>
<dbReference type="InterPro" id="IPR002941">
    <property type="entry name" value="DNA_methylase_N4/N6"/>
</dbReference>
<gene>
    <name evidence="5" type="ORF">FNY88_10930</name>
</gene>
<dbReference type="SMART" id="SM00470">
    <property type="entry name" value="ParB"/>
    <property type="match status" value="1"/>
</dbReference>
<dbReference type="InterPro" id="IPR001091">
    <property type="entry name" value="RM_Methyltransferase"/>
</dbReference>
<dbReference type="InterPro" id="IPR003115">
    <property type="entry name" value="ParB_N"/>
</dbReference>
<dbReference type="PIRSF" id="PIRSF036758">
    <property type="entry name" value="Aden_M_ParB"/>
    <property type="match status" value="1"/>
</dbReference>